<keyword evidence="4" id="KW-0472">Membrane</keyword>
<dbReference type="Proteomes" id="UP000323082">
    <property type="component" value="Unassembled WGS sequence"/>
</dbReference>
<dbReference type="EMBL" id="VUNZ01000004">
    <property type="protein sequence ID" value="KAA2217634.1"/>
    <property type="molecule type" value="Genomic_DNA"/>
</dbReference>
<evidence type="ECO:0000313" key="6">
    <source>
        <dbReference type="EMBL" id="KAA2217634.1"/>
    </source>
</evidence>
<dbReference type="InterPro" id="IPR018060">
    <property type="entry name" value="HTH_AraC"/>
</dbReference>
<dbReference type="Gene3D" id="1.25.40.10">
    <property type="entry name" value="Tetratricopeptide repeat domain"/>
    <property type="match status" value="2"/>
</dbReference>
<accession>A0A5B2TTE0</accession>
<reference evidence="6 7" key="1">
    <citation type="journal article" date="2015" name="Int. J. Syst. Evol. Microbiol.">
        <title>Chryseobacterium sediminis sp. nov., isolated from a river sediment.</title>
        <authorList>
            <person name="Kampfer P."/>
            <person name="Busse H.J."/>
            <person name="McInroy J.A."/>
            <person name="Glaeser S.P."/>
        </authorList>
    </citation>
    <scope>NUCLEOTIDE SEQUENCE [LARGE SCALE GENOMIC DNA]</scope>
    <source>
        <strain evidence="6 7">IMT-174</strain>
    </source>
</reference>
<comment type="caution">
    <text evidence="6">The sequence shown here is derived from an EMBL/GenBank/DDBJ whole genome shotgun (WGS) entry which is preliminary data.</text>
</comment>
<evidence type="ECO:0000256" key="4">
    <source>
        <dbReference type="SAM" id="Phobius"/>
    </source>
</evidence>
<evidence type="ECO:0000259" key="5">
    <source>
        <dbReference type="PROSITE" id="PS01124"/>
    </source>
</evidence>
<keyword evidence="1" id="KW-0805">Transcription regulation</keyword>
<evidence type="ECO:0000313" key="7">
    <source>
        <dbReference type="Proteomes" id="UP000323082"/>
    </source>
</evidence>
<dbReference type="AlphaFoldDB" id="A0A5B2TTE0"/>
<feature type="domain" description="HTH araC/xylS-type" evidence="5">
    <location>
        <begin position="452"/>
        <end position="564"/>
    </location>
</feature>
<dbReference type="GO" id="GO:0003700">
    <property type="term" value="F:DNA-binding transcription factor activity"/>
    <property type="evidence" value="ECO:0007669"/>
    <property type="project" value="InterPro"/>
</dbReference>
<dbReference type="PANTHER" id="PTHR43280:SF2">
    <property type="entry name" value="HTH-TYPE TRANSCRIPTIONAL REGULATOR EXSA"/>
    <property type="match status" value="1"/>
</dbReference>
<dbReference type="InterPro" id="IPR011990">
    <property type="entry name" value="TPR-like_helical_dom_sf"/>
</dbReference>
<name>A0A5B2TTE0_9FLAO</name>
<dbReference type="Pfam" id="PF12833">
    <property type="entry name" value="HTH_18"/>
    <property type="match status" value="1"/>
</dbReference>
<gene>
    <name evidence="6" type="ORF">FW780_18450</name>
</gene>
<dbReference type="PROSITE" id="PS01124">
    <property type="entry name" value="HTH_ARAC_FAMILY_2"/>
    <property type="match status" value="1"/>
</dbReference>
<feature type="transmembrane region" description="Helical" evidence="4">
    <location>
        <begin position="376"/>
        <end position="396"/>
    </location>
</feature>
<dbReference type="GO" id="GO:0043565">
    <property type="term" value="F:sequence-specific DNA binding"/>
    <property type="evidence" value="ECO:0007669"/>
    <property type="project" value="InterPro"/>
</dbReference>
<organism evidence="6 7">
    <name type="scientific">Chryseobacterium sediminis</name>
    <dbReference type="NCBI Taxonomy" id="1679494"/>
    <lineage>
        <taxon>Bacteria</taxon>
        <taxon>Pseudomonadati</taxon>
        <taxon>Bacteroidota</taxon>
        <taxon>Flavobacteriia</taxon>
        <taxon>Flavobacteriales</taxon>
        <taxon>Weeksellaceae</taxon>
        <taxon>Chryseobacterium group</taxon>
        <taxon>Chryseobacterium</taxon>
    </lineage>
</organism>
<evidence type="ECO:0000256" key="1">
    <source>
        <dbReference type="ARBA" id="ARBA00023015"/>
    </source>
</evidence>
<dbReference type="Gene3D" id="1.10.10.60">
    <property type="entry name" value="Homeodomain-like"/>
    <property type="match status" value="2"/>
</dbReference>
<evidence type="ECO:0000256" key="2">
    <source>
        <dbReference type="ARBA" id="ARBA00023125"/>
    </source>
</evidence>
<keyword evidence="4" id="KW-0812">Transmembrane</keyword>
<dbReference type="SUPFAM" id="SSF46689">
    <property type="entry name" value="Homeodomain-like"/>
    <property type="match status" value="1"/>
</dbReference>
<keyword evidence="4" id="KW-1133">Transmembrane helix</keyword>
<proteinExistence type="predicted"/>
<evidence type="ECO:0000256" key="3">
    <source>
        <dbReference type="ARBA" id="ARBA00023163"/>
    </source>
</evidence>
<protein>
    <submittedName>
        <fullName evidence="6">Helix-turn-helix domain-containing protein</fullName>
    </submittedName>
</protein>
<dbReference type="InterPro" id="IPR009057">
    <property type="entry name" value="Homeodomain-like_sf"/>
</dbReference>
<keyword evidence="3" id="KW-0804">Transcription</keyword>
<dbReference type="SMART" id="SM00342">
    <property type="entry name" value="HTH_ARAC"/>
    <property type="match status" value="1"/>
</dbReference>
<dbReference type="PANTHER" id="PTHR43280">
    <property type="entry name" value="ARAC-FAMILY TRANSCRIPTIONAL REGULATOR"/>
    <property type="match status" value="1"/>
</dbReference>
<dbReference type="RefSeq" id="WP_149835124.1">
    <property type="nucleotide sequence ID" value="NZ_VUNZ01000004.1"/>
</dbReference>
<keyword evidence="2" id="KW-0238">DNA-binding</keyword>
<dbReference type="OrthoDB" id="5295174at2"/>
<sequence length="571" mass="67392">MKQISLLLFTFLYSLFFTQNRIDSLRLWNFEELKNKFTIYDEANKKLEARAVSQYYLTKAKKQKNILEIAEGYNLIHLTEDFPLALKYIDSLAMITKNVKGDVYPARTFIIKGNLYYKYDNLKAALDNYILGLEYSKKHKNLKQIAYANMNIAYLNSYMGRNKEAAKTFRYHLLNSQNITDEYQHDQMRVSLVYCYLKINKIDSANFFIQEGLNSPFVQKNKYNMNQYLYLSGQLNLTTKNYQLAIAELTKAYTYFSSINDNNQNYVLYSLGKCYEGLNNKQETIKYFTQIDANIKKTNITFPELGDVYTFLIDYYRESGDKEKQLYYIDRFLKVDKKLNEQFRYLSTELHQKYDTPNLLQEKEDIINELKNKKTFLYVSVSILILILFFLTYFYYKSKKAEKKHQKIAQNLIHLIEKRSPETIQHQNGKQIEIYQSIKDESGNKTNKTIPEEVVQSILKDLDTFENKLHFLKNGITLTSLAKNIKTNTGYLSEIINNHKDKNFTTYLNDLRIDYVLDQLVQDKKFRSYKLPVIAEEIGYNNVQAFSIAFKKRTGTTPSIYIKEIEKSISN</sequence>
<dbReference type="SUPFAM" id="SSF48452">
    <property type="entry name" value="TPR-like"/>
    <property type="match status" value="2"/>
</dbReference>